<gene>
    <name evidence="1" type="ORF">S03H2_18196</name>
</gene>
<sequence length="122" mass="13135">MGFMDSMMGMDQSAWDTQWVGTEWEHGIFFSEVILSPKSGPAGTQVSYTGTNLPSGANVTSISFASGQSVPLPTGGLTADSSGSFSGSFIVDEAWNLTPGMYGVEFYVEKDDGWSQYIMEDF</sequence>
<feature type="non-terminal residue" evidence="1">
    <location>
        <position position="122"/>
    </location>
</feature>
<comment type="caution">
    <text evidence="1">The sequence shown here is derived from an EMBL/GenBank/DDBJ whole genome shotgun (WGS) entry which is preliminary data.</text>
</comment>
<proteinExistence type="predicted"/>
<accession>X1G5T5</accession>
<evidence type="ECO:0000313" key="1">
    <source>
        <dbReference type="EMBL" id="GAH36919.1"/>
    </source>
</evidence>
<name>X1G5T5_9ZZZZ</name>
<dbReference type="EMBL" id="BARU01009431">
    <property type="protein sequence ID" value="GAH36919.1"/>
    <property type="molecule type" value="Genomic_DNA"/>
</dbReference>
<reference evidence="1" key="1">
    <citation type="journal article" date="2014" name="Front. Microbiol.">
        <title>High frequency of phylogenetically diverse reductive dehalogenase-homologous genes in deep subseafloor sedimentary metagenomes.</title>
        <authorList>
            <person name="Kawai M."/>
            <person name="Futagami T."/>
            <person name="Toyoda A."/>
            <person name="Takaki Y."/>
            <person name="Nishi S."/>
            <person name="Hori S."/>
            <person name="Arai W."/>
            <person name="Tsubouchi T."/>
            <person name="Morono Y."/>
            <person name="Uchiyama I."/>
            <person name="Ito T."/>
            <person name="Fujiyama A."/>
            <person name="Inagaki F."/>
            <person name="Takami H."/>
        </authorList>
    </citation>
    <scope>NUCLEOTIDE SEQUENCE</scope>
    <source>
        <strain evidence="1">Expedition CK06-06</strain>
    </source>
</reference>
<dbReference type="AlphaFoldDB" id="X1G5T5"/>
<organism evidence="1">
    <name type="scientific">marine sediment metagenome</name>
    <dbReference type="NCBI Taxonomy" id="412755"/>
    <lineage>
        <taxon>unclassified sequences</taxon>
        <taxon>metagenomes</taxon>
        <taxon>ecological metagenomes</taxon>
    </lineage>
</organism>
<protein>
    <submittedName>
        <fullName evidence="1">Uncharacterized protein</fullName>
    </submittedName>
</protein>